<protein>
    <submittedName>
        <fullName evidence="1">Aminoglycoside/hydroxyurea antibiotic resistance kinase</fullName>
    </submittedName>
</protein>
<dbReference type="InterPro" id="IPR011009">
    <property type="entry name" value="Kinase-like_dom_sf"/>
</dbReference>
<dbReference type="InterPro" id="IPR006748">
    <property type="entry name" value="NH2Glyco/OHUrea_AB-resist_kin"/>
</dbReference>
<evidence type="ECO:0000313" key="2">
    <source>
        <dbReference type="Proteomes" id="UP000054695"/>
    </source>
</evidence>
<keyword evidence="1" id="KW-0808">Transferase</keyword>
<dbReference type="GO" id="GO:0019748">
    <property type="term" value="P:secondary metabolic process"/>
    <property type="evidence" value="ECO:0007669"/>
    <property type="project" value="InterPro"/>
</dbReference>
<proteinExistence type="predicted"/>
<dbReference type="GO" id="GO:0016773">
    <property type="term" value="F:phosphotransferase activity, alcohol group as acceptor"/>
    <property type="evidence" value="ECO:0007669"/>
    <property type="project" value="InterPro"/>
</dbReference>
<dbReference type="OrthoDB" id="3638028at2"/>
<dbReference type="Proteomes" id="UP000054695">
    <property type="component" value="Unassembled WGS sequence"/>
</dbReference>
<gene>
    <name evidence="1" type="ORF">Lboz_2002</name>
</gene>
<sequence>MKKLKQNITNIYGAKGEHWLANLPVTIATLTDYWNLSEVIPVLNMTFNYVAKAILDGEQPVVLKISYDKKSIENEKQALMNLNSQGSIKLIDYNSKYNALLVQQAIPGITLKSLYPAQIDYVMDCYVQTMQKLHNKHLPKKQNDYHIADWLKALDTPTSKQIPAFILNRAIDLRNKLLSSLKSLVFLHGDLHHDNILKHGNAWLAIDPKGVVGEAEFEIAAFDFMYITELATTVNVKKIFAHRIDLLAQKSNLDAQRIKDWVFVRLVLMAAWLIEDNDDPSWAIKLATLLLDDEAVA</sequence>
<dbReference type="GO" id="GO:0016301">
    <property type="term" value="F:kinase activity"/>
    <property type="evidence" value="ECO:0007669"/>
    <property type="project" value="UniProtKB-KW"/>
</dbReference>
<comment type="caution">
    <text evidence="1">The sequence shown here is derived from an EMBL/GenBank/DDBJ whole genome shotgun (WGS) entry which is preliminary data.</text>
</comment>
<dbReference type="AlphaFoldDB" id="A0A0W0RQQ0"/>
<keyword evidence="2" id="KW-1185">Reference proteome</keyword>
<dbReference type="Gene3D" id="3.90.1200.10">
    <property type="match status" value="1"/>
</dbReference>
<evidence type="ECO:0000313" key="1">
    <source>
        <dbReference type="EMBL" id="KTC73356.1"/>
    </source>
</evidence>
<reference evidence="1 2" key="1">
    <citation type="submission" date="2015-11" db="EMBL/GenBank/DDBJ databases">
        <title>Genomic analysis of 38 Legionella species identifies large and diverse effector repertoires.</title>
        <authorList>
            <person name="Burstein D."/>
            <person name="Amaro F."/>
            <person name="Zusman T."/>
            <person name="Lifshitz Z."/>
            <person name="Cohen O."/>
            <person name="Gilbert J.A."/>
            <person name="Pupko T."/>
            <person name="Shuman H.A."/>
            <person name="Segal G."/>
        </authorList>
    </citation>
    <scope>NUCLEOTIDE SEQUENCE [LARGE SCALE GENOMIC DNA]</scope>
    <source>
        <strain evidence="1 2">WIGA</strain>
    </source>
</reference>
<dbReference type="SUPFAM" id="SSF56112">
    <property type="entry name" value="Protein kinase-like (PK-like)"/>
    <property type="match status" value="1"/>
</dbReference>
<dbReference type="EMBL" id="LNXU01000019">
    <property type="protein sequence ID" value="KTC73356.1"/>
    <property type="molecule type" value="Genomic_DNA"/>
</dbReference>
<keyword evidence="1" id="KW-0418">Kinase</keyword>
<organism evidence="1 2">
    <name type="scientific">Legionella bozemanae</name>
    <name type="common">Fluoribacter bozemanae</name>
    <dbReference type="NCBI Taxonomy" id="447"/>
    <lineage>
        <taxon>Bacteria</taxon>
        <taxon>Pseudomonadati</taxon>
        <taxon>Pseudomonadota</taxon>
        <taxon>Gammaproteobacteria</taxon>
        <taxon>Legionellales</taxon>
        <taxon>Legionellaceae</taxon>
        <taxon>Legionella</taxon>
    </lineage>
</organism>
<dbReference type="RefSeq" id="WP_058459633.1">
    <property type="nucleotide sequence ID" value="NZ_CAAAIY010000010.1"/>
</dbReference>
<accession>A0A0W0RQQ0</accession>
<dbReference type="STRING" id="447.Lboz_2002"/>
<dbReference type="Pfam" id="PF04655">
    <property type="entry name" value="APH_6_hur"/>
    <property type="match status" value="1"/>
</dbReference>
<name>A0A0W0RQQ0_LEGBO</name>
<dbReference type="PATRIC" id="fig|447.4.peg.2131"/>